<dbReference type="Proteomes" id="UP000062645">
    <property type="component" value="Chromosome"/>
</dbReference>
<reference evidence="2" key="1">
    <citation type="submission" date="2015-07" db="EMBL/GenBank/DDBJ databases">
        <title>Genome Of Nitrogen-Fixing Cyanobacterium Nostoc piscinale CENA21 From Solimoes/Amazon River Floodplain Sediments And Comparative Genomics To Uncover Biosynthetic Natural Products Potential.</title>
        <authorList>
            <person name="Leao T.F."/>
            <person name="Leao P.N."/>
            <person name="Guimaraes P.I."/>
            <person name="de Melo A.G.C."/>
            <person name="Ramos R.T.J."/>
            <person name="Silva A."/>
            <person name="Fiore M.F."/>
            <person name="Schneider M.P.C."/>
        </authorList>
    </citation>
    <scope>NUCLEOTIDE SEQUENCE [LARGE SCALE GENOMIC DNA]</scope>
    <source>
        <strain evidence="2">CENA21</strain>
    </source>
</reference>
<dbReference type="EMBL" id="CP012036">
    <property type="protein sequence ID" value="ALF53384.1"/>
    <property type="molecule type" value="Genomic_DNA"/>
</dbReference>
<dbReference type="AlphaFoldDB" id="A0A0M4SX10"/>
<organism evidence="1 2">
    <name type="scientific">Nostoc piscinale CENA21</name>
    <dbReference type="NCBI Taxonomy" id="224013"/>
    <lineage>
        <taxon>Bacteria</taxon>
        <taxon>Bacillati</taxon>
        <taxon>Cyanobacteriota</taxon>
        <taxon>Cyanophyceae</taxon>
        <taxon>Nostocales</taxon>
        <taxon>Nostocaceae</taxon>
        <taxon>Nostoc</taxon>
    </lineage>
</organism>
<keyword evidence="2" id="KW-1185">Reference proteome</keyword>
<evidence type="ECO:0000313" key="1">
    <source>
        <dbReference type="EMBL" id="ALF53384.1"/>
    </source>
</evidence>
<dbReference type="OrthoDB" id="446586at2"/>
<reference evidence="1 2" key="2">
    <citation type="journal article" date="2016" name="Genome Announc.">
        <title>Draft Genome Sequence of the N2-Fixing Cyanobacterium Nostoc piscinale CENA21, Isolated from the Brazilian Amazon Floodplain.</title>
        <authorList>
            <person name="Leao T."/>
            <person name="Guimaraes P.I."/>
            <person name="de Melo A.G."/>
            <person name="Ramos R.T."/>
            <person name="Leao P.N."/>
            <person name="Silva A."/>
            <person name="Fiore M.F."/>
            <person name="Schneider M.P."/>
        </authorList>
    </citation>
    <scope>NUCLEOTIDE SEQUENCE [LARGE SCALE GENOMIC DNA]</scope>
    <source>
        <strain evidence="1 2">CENA21</strain>
    </source>
</reference>
<protein>
    <recommendedName>
        <fullName evidence="3">Leucine-binding protein domain-containing protein</fullName>
    </recommendedName>
</protein>
<dbReference type="InterPro" id="IPR028082">
    <property type="entry name" value="Peripla_BP_I"/>
</dbReference>
<dbReference type="STRING" id="224013.ACX27_11890"/>
<name>A0A0M4SX10_9NOSO</name>
<gene>
    <name evidence="1" type="ORF">ACX27_11890</name>
</gene>
<evidence type="ECO:0000313" key="2">
    <source>
        <dbReference type="Proteomes" id="UP000062645"/>
    </source>
</evidence>
<dbReference type="Gene3D" id="3.40.50.2300">
    <property type="match status" value="2"/>
</dbReference>
<proteinExistence type="predicted"/>
<dbReference type="RefSeq" id="WP_062292446.1">
    <property type="nucleotide sequence ID" value="NZ_CP012036.1"/>
</dbReference>
<dbReference type="KEGG" id="npz:ACX27_11890"/>
<dbReference type="SUPFAM" id="SSF53822">
    <property type="entry name" value="Periplasmic binding protein-like I"/>
    <property type="match status" value="1"/>
</dbReference>
<evidence type="ECO:0008006" key="3">
    <source>
        <dbReference type="Google" id="ProtNLM"/>
    </source>
</evidence>
<accession>A0A0M4SX10</accession>
<dbReference type="PATRIC" id="fig|224013.5.peg.2881"/>
<sequence>MANGKDVIILSGTTAYLENISKRKDILSNLIIAVHWHRNDDNKLSIFEQKSLRLWETQDNTDINFATAMTYDATKALVEGLKRSGNNLTRKRLYEELSKPDFVVEGAKTKVRFDKNHDRLVNAQNIKDLVFLVSPKDGEFQVIK</sequence>